<organism evidence="4 5">
    <name type="scientific">Modicella reniformis</name>
    <dbReference type="NCBI Taxonomy" id="1440133"/>
    <lineage>
        <taxon>Eukaryota</taxon>
        <taxon>Fungi</taxon>
        <taxon>Fungi incertae sedis</taxon>
        <taxon>Mucoromycota</taxon>
        <taxon>Mortierellomycotina</taxon>
        <taxon>Mortierellomycetes</taxon>
        <taxon>Mortierellales</taxon>
        <taxon>Mortierellaceae</taxon>
        <taxon>Modicella</taxon>
    </lineage>
</organism>
<feature type="compositionally biased region" description="Low complexity" evidence="2">
    <location>
        <begin position="535"/>
        <end position="548"/>
    </location>
</feature>
<feature type="compositionally biased region" description="Polar residues" evidence="2">
    <location>
        <begin position="253"/>
        <end position="268"/>
    </location>
</feature>
<comment type="caution">
    <text evidence="4">The sequence shown here is derived from an EMBL/GenBank/DDBJ whole genome shotgun (WGS) entry which is preliminary data.</text>
</comment>
<dbReference type="Pfam" id="PF00096">
    <property type="entry name" value="zf-C2H2"/>
    <property type="match status" value="1"/>
</dbReference>
<evidence type="ECO:0000256" key="1">
    <source>
        <dbReference type="PROSITE-ProRule" id="PRU00042"/>
    </source>
</evidence>
<dbReference type="AlphaFoldDB" id="A0A9P6J4H7"/>
<feature type="region of interest" description="Disordered" evidence="2">
    <location>
        <begin position="115"/>
        <end position="340"/>
    </location>
</feature>
<evidence type="ECO:0000313" key="5">
    <source>
        <dbReference type="Proteomes" id="UP000749646"/>
    </source>
</evidence>
<evidence type="ECO:0000313" key="4">
    <source>
        <dbReference type="EMBL" id="KAF9962294.1"/>
    </source>
</evidence>
<keyword evidence="1" id="KW-0863">Zinc-finger</keyword>
<feature type="compositionally biased region" description="Polar residues" evidence="2">
    <location>
        <begin position="515"/>
        <end position="534"/>
    </location>
</feature>
<name>A0A9P6J4H7_9FUNG</name>
<dbReference type="PROSITE" id="PS50157">
    <property type="entry name" value="ZINC_FINGER_C2H2_2"/>
    <property type="match status" value="1"/>
</dbReference>
<feature type="compositionally biased region" description="Polar residues" evidence="2">
    <location>
        <begin position="199"/>
        <end position="212"/>
    </location>
</feature>
<keyword evidence="1" id="KW-0479">Metal-binding</keyword>
<feature type="compositionally biased region" description="Basic and acidic residues" evidence="2">
    <location>
        <begin position="321"/>
        <end position="337"/>
    </location>
</feature>
<feature type="region of interest" description="Disordered" evidence="2">
    <location>
        <begin position="354"/>
        <end position="374"/>
    </location>
</feature>
<feature type="domain" description="C2H2-type" evidence="3">
    <location>
        <begin position="7"/>
        <end position="36"/>
    </location>
</feature>
<feature type="region of interest" description="Disordered" evidence="2">
    <location>
        <begin position="424"/>
        <end position="556"/>
    </location>
</feature>
<accession>A0A9P6J4H7</accession>
<reference evidence="4" key="1">
    <citation type="journal article" date="2020" name="Fungal Divers.">
        <title>Resolving the Mortierellaceae phylogeny through synthesis of multi-gene phylogenetics and phylogenomics.</title>
        <authorList>
            <person name="Vandepol N."/>
            <person name="Liber J."/>
            <person name="Desiro A."/>
            <person name="Na H."/>
            <person name="Kennedy M."/>
            <person name="Barry K."/>
            <person name="Grigoriev I.V."/>
            <person name="Miller A.N."/>
            <person name="O'Donnell K."/>
            <person name="Stajich J.E."/>
            <person name="Bonito G."/>
        </authorList>
    </citation>
    <scope>NUCLEOTIDE SEQUENCE</scope>
    <source>
        <strain evidence="4">MES-2147</strain>
    </source>
</reference>
<sequence length="570" mass="61438">MQANRTYVCSLNDCGETFTVLFDWTRHVRKHATMRQTAGDISGPPGPKVTAAQVSQIQSTMQHRQEAPTGQTPVGLPFLVSNPNLKWTSPKSGASFSPVSSPSFSTVAGPVSMPSLLSSDAKTPNGSRPANATATRDTKTKGQSSKNSRTTKALESSQKVRGKKSEVHSGHSEAPSQQKQPPVPTSTTSMGPPAAPVVSSETRSLSPFVASSTTQPIPARATPPATIQTQTQQVSQSLQELQLDQHESEKDTSINLAMPTTASTTSVLQPVGSAPSSPTPSALAHSRTNKRQPREQSDIEGINDHIDIESFDDNNGTSSLRDPKQVDEASDVRKTDEPSATLQGCALSIQASEWPTKQIKSRSKSKSKEHKPQLTHKCDTIFKSTTDEITHYLEHFVMAGPYIVCPIPTCRMVFVSQNQLEEHEGKYHDVPSTLPPPPNQKQAKQQSTGKETTRKETTGKEAAGKEPTEKEPTGKETTGKEPTGKEPTGKEPTGKEATRRETVMKVAMEKETTMKETPSPTGSSITAQRVTRSQSKTPTATTSSGPSTRKGDKEVEFADVPLKLLGPFKK</sequence>
<keyword evidence="1" id="KW-0862">Zinc</keyword>
<feature type="compositionally biased region" description="Polar residues" evidence="2">
    <location>
        <begin position="115"/>
        <end position="159"/>
    </location>
</feature>
<gene>
    <name evidence="4" type="ORF">BGZ65_009390</name>
</gene>
<dbReference type="EMBL" id="JAAAHW010006384">
    <property type="protein sequence ID" value="KAF9962294.1"/>
    <property type="molecule type" value="Genomic_DNA"/>
</dbReference>
<feature type="compositionally biased region" description="Basic and acidic residues" evidence="2">
    <location>
        <begin position="243"/>
        <end position="252"/>
    </location>
</feature>
<dbReference type="SMART" id="SM00355">
    <property type="entry name" value="ZnF_C2H2"/>
    <property type="match status" value="2"/>
</dbReference>
<proteinExistence type="predicted"/>
<dbReference type="GO" id="GO:0008270">
    <property type="term" value="F:zinc ion binding"/>
    <property type="evidence" value="ECO:0007669"/>
    <property type="project" value="UniProtKB-KW"/>
</dbReference>
<evidence type="ECO:0000259" key="3">
    <source>
        <dbReference type="PROSITE" id="PS50157"/>
    </source>
</evidence>
<feature type="compositionally biased region" description="Basic and acidic residues" evidence="2">
    <location>
        <begin position="451"/>
        <end position="514"/>
    </location>
</feature>
<feature type="compositionally biased region" description="Polar residues" evidence="2">
    <location>
        <begin position="174"/>
        <end position="190"/>
    </location>
</feature>
<keyword evidence="5" id="KW-1185">Reference proteome</keyword>
<feature type="compositionally biased region" description="Low complexity" evidence="2">
    <location>
        <begin position="213"/>
        <end position="242"/>
    </location>
</feature>
<protein>
    <recommendedName>
        <fullName evidence="3">C2H2-type domain-containing protein</fullName>
    </recommendedName>
</protein>
<dbReference type="OrthoDB" id="2449931at2759"/>
<feature type="compositionally biased region" description="Basic and acidic residues" evidence="2">
    <location>
        <begin position="292"/>
        <end position="308"/>
    </location>
</feature>
<feature type="compositionally biased region" description="Basic residues" evidence="2">
    <location>
        <begin position="359"/>
        <end position="369"/>
    </location>
</feature>
<dbReference type="InterPro" id="IPR013087">
    <property type="entry name" value="Znf_C2H2_type"/>
</dbReference>
<evidence type="ECO:0000256" key="2">
    <source>
        <dbReference type="SAM" id="MobiDB-lite"/>
    </source>
</evidence>
<dbReference type="PROSITE" id="PS00028">
    <property type="entry name" value="ZINC_FINGER_C2H2_1"/>
    <property type="match status" value="2"/>
</dbReference>
<dbReference type="Proteomes" id="UP000749646">
    <property type="component" value="Unassembled WGS sequence"/>
</dbReference>
<feature type="compositionally biased region" description="Low complexity" evidence="2">
    <location>
        <begin position="440"/>
        <end position="450"/>
    </location>
</feature>
<feature type="compositionally biased region" description="Low complexity" evidence="2">
    <location>
        <begin position="273"/>
        <end position="286"/>
    </location>
</feature>